<keyword evidence="4" id="KW-0804">Transcription</keyword>
<comment type="similarity">
    <text evidence="1">Belongs to the LysR transcriptional regulatory family.</text>
</comment>
<dbReference type="InterPro" id="IPR036388">
    <property type="entry name" value="WH-like_DNA-bd_sf"/>
</dbReference>
<name>A0AAV5N9B0_9PROT</name>
<dbReference type="SUPFAM" id="SSF46785">
    <property type="entry name" value="Winged helix' DNA-binding domain"/>
    <property type="match status" value="1"/>
</dbReference>
<dbReference type="SUPFAM" id="SSF53850">
    <property type="entry name" value="Periplasmic binding protein-like II"/>
    <property type="match status" value="1"/>
</dbReference>
<accession>A0AAV5N9B0</accession>
<organism evidence="6 7">
    <name type="scientific">Gluconobacter cerinus</name>
    <dbReference type="NCBI Taxonomy" id="38307"/>
    <lineage>
        <taxon>Bacteria</taxon>
        <taxon>Pseudomonadati</taxon>
        <taxon>Pseudomonadota</taxon>
        <taxon>Alphaproteobacteria</taxon>
        <taxon>Acetobacterales</taxon>
        <taxon>Acetobacteraceae</taxon>
        <taxon>Gluconobacter</taxon>
    </lineage>
</organism>
<comment type="caution">
    <text evidence="6">The sequence shown here is derived from an EMBL/GenBank/DDBJ whole genome shotgun (WGS) entry which is preliminary data.</text>
</comment>
<dbReference type="GO" id="GO:0003700">
    <property type="term" value="F:DNA-binding transcription factor activity"/>
    <property type="evidence" value="ECO:0007669"/>
    <property type="project" value="InterPro"/>
</dbReference>
<dbReference type="PANTHER" id="PTHR30118:SF6">
    <property type="entry name" value="HTH-TYPE TRANSCRIPTIONAL REGULATOR LEUO"/>
    <property type="match status" value="1"/>
</dbReference>
<dbReference type="PANTHER" id="PTHR30118">
    <property type="entry name" value="HTH-TYPE TRANSCRIPTIONAL REGULATOR LEUO-RELATED"/>
    <property type="match status" value="1"/>
</dbReference>
<feature type="domain" description="HTH lysR-type" evidence="5">
    <location>
        <begin position="15"/>
        <end position="72"/>
    </location>
</feature>
<keyword evidence="2" id="KW-0805">Transcription regulation</keyword>
<reference evidence="7" key="1">
    <citation type="journal article" date="2019" name="Int. J. Syst. Evol. Microbiol.">
        <title>The Global Catalogue of Microorganisms (GCM) 10K type strain sequencing project: providing services to taxonomists for standard genome sequencing and annotation.</title>
        <authorList>
            <consortium name="The Broad Institute Genomics Platform"/>
            <consortium name="The Broad Institute Genome Sequencing Center for Infectious Disease"/>
            <person name="Wu L."/>
            <person name="Ma J."/>
        </authorList>
    </citation>
    <scope>NUCLEOTIDE SEQUENCE [LARGE SCALE GENOMIC DNA]</scope>
    <source>
        <strain evidence="7">NBRC 3267</strain>
    </source>
</reference>
<keyword evidence="3" id="KW-0238">DNA-binding</keyword>
<dbReference type="CDD" id="cd08417">
    <property type="entry name" value="PBP2_Nitroaromatics_like"/>
    <property type="match status" value="1"/>
</dbReference>
<dbReference type="InterPro" id="IPR050389">
    <property type="entry name" value="LysR-type_TF"/>
</dbReference>
<dbReference type="InterPro" id="IPR036390">
    <property type="entry name" value="WH_DNA-bd_sf"/>
</dbReference>
<dbReference type="Pfam" id="PF00126">
    <property type="entry name" value="HTH_1"/>
    <property type="match status" value="1"/>
</dbReference>
<evidence type="ECO:0000259" key="5">
    <source>
        <dbReference type="PROSITE" id="PS50931"/>
    </source>
</evidence>
<sequence>MMSKDEPDRMSLRRLNLNMLYTLDAILNTSSLTEAAQLTHVSQPAISVALKKLKGQLNDDLIIYLNGKRVLTPLAQGLRARVRKLLIEVDETLNFQVTFDPQTSRKTFRLAASESLATMLLGRVVPKMLSEARDISVVVSTLNRTTHADLFETGVDLIISPEALVDHKFPSTELMKDRLSCMVWDEHPSIKSTISMEQYLDARHAAVSETSNFNVVPQEIFSKMRVSATTGRYGTLAELIIGTDLVATGSSWVLQYYASRFPVKVLKLPFATMETPIYVQWPSHLTNDPAHMWLMRYLNDFAEPHRIAHATFMKK</sequence>
<dbReference type="Proteomes" id="UP001156614">
    <property type="component" value="Unassembled WGS sequence"/>
</dbReference>
<dbReference type="Gene3D" id="3.40.190.10">
    <property type="entry name" value="Periplasmic binding protein-like II"/>
    <property type="match status" value="2"/>
</dbReference>
<evidence type="ECO:0000256" key="1">
    <source>
        <dbReference type="ARBA" id="ARBA00009437"/>
    </source>
</evidence>
<evidence type="ECO:0000256" key="4">
    <source>
        <dbReference type="ARBA" id="ARBA00023163"/>
    </source>
</evidence>
<dbReference type="AlphaFoldDB" id="A0AAV5N9B0"/>
<evidence type="ECO:0000313" key="6">
    <source>
        <dbReference type="EMBL" id="GLQ61178.1"/>
    </source>
</evidence>
<dbReference type="Gene3D" id="1.10.10.10">
    <property type="entry name" value="Winged helix-like DNA-binding domain superfamily/Winged helix DNA-binding domain"/>
    <property type="match status" value="1"/>
</dbReference>
<dbReference type="PROSITE" id="PS50931">
    <property type="entry name" value="HTH_LYSR"/>
    <property type="match status" value="1"/>
</dbReference>
<dbReference type="InterPro" id="IPR037402">
    <property type="entry name" value="YidZ_PBP2"/>
</dbReference>
<protein>
    <submittedName>
        <fullName evidence="6">Nodulation protein D 2</fullName>
    </submittedName>
</protein>
<dbReference type="InterPro" id="IPR000847">
    <property type="entry name" value="LysR_HTH_N"/>
</dbReference>
<dbReference type="EMBL" id="BSNU01000001">
    <property type="protein sequence ID" value="GLQ61178.1"/>
    <property type="molecule type" value="Genomic_DNA"/>
</dbReference>
<proteinExistence type="inferred from homology"/>
<keyword evidence="7" id="KW-1185">Reference proteome</keyword>
<dbReference type="InterPro" id="IPR005119">
    <property type="entry name" value="LysR_subst-bd"/>
</dbReference>
<dbReference type="RefSeq" id="WP_099212072.1">
    <property type="nucleotide sequence ID" value="NZ_BEWM01000003.1"/>
</dbReference>
<evidence type="ECO:0000256" key="3">
    <source>
        <dbReference type="ARBA" id="ARBA00023125"/>
    </source>
</evidence>
<evidence type="ECO:0000313" key="7">
    <source>
        <dbReference type="Proteomes" id="UP001156614"/>
    </source>
</evidence>
<dbReference type="GO" id="GO:0003677">
    <property type="term" value="F:DNA binding"/>
    <property type="evidence" value="ECO:0007669"/>
    <property type="project" value="UniProtKB-KW"/>
</dbReference>
<gene>
    <name evidence="6" type="primary">nodD2</name>
    <name evidence="6" type="ORF">GCM10007867_00230</name>
</gene>
<dbReference type="Pfam" id="PF03466">
    <property type="entry name" value="LysR_substrate"/>
    <property type="match status" value="1"/>
</dbReference>
<evidence type="ECO:0000256" key="2">
    <source>
        <dbReference type="ARBA" id="ARBA00023015"/>
    </source>
</evidence>